<reference evidence="2 3" key="1">
    <citation type="submission" date="2019-03" db="EMBL/GenBank/DDBJ databases">
        <title>First draft genome of Liparis tanakae, snailfish: a comprehensive survey of snailfish specific genes.</title>
        <authorList>
            <person name="Kim W."/>
            <person name="Song I."/>
            <person name="Jeong J.-H."/>
            <person name="Kim D."/>
            <person name="Kim S."/>
            <person name="Ryu S."/>
            <person name="Song J.Y."/>
            <person name="Lee S.K."/>
        </authorList>
    </citation>
    <scope>NUCLEOTIDE SEQUENCE [LARGE SCALE GENOMIC DNA]</scope>
    <source>
        <tissue evidence="2">Muscle</tissue>
    </source>
</reference>
<feature type="transmembrane region" description="Helical" evidence="1">
    <location>
        <begin position="77"/>
        <end position="96"/>
    </location>
</feature>
<evidence type="ECO:0000313" key="2">
    <source>
        <dbReference type="EMBL" id="TNN48160.1"/>
    </source>
</evidence>
<accession>A0A4Z2G4U5</accession>
<keyword evidence="1" id="KW-0812">Transmembrane</keyword>
<name>A0A4Z2G4U5_9TELE</name>
<comment type="caution">
    <text evidence="2">The sequence shown here is derived from an EMBL/GenBank/DDBJ whole genome shotgun (WGS) entry which is preliminary data.</text>
</comment>
<gene>
    <name evidence="2" type="ORF">EYF80_041630</name>
</gene>
<protein>
    <submittedName>
        <fullName evidence="2">Uncharacterized protein</fullName>
    </submittedName>
</protein>
<evidence type="ECO:0000313" key="3">
    <source>
        <dbReference type="Proteomes" id="UP000314294"/>
    </source>
</evidence>
<dbReference type="AlphaFoldDB" id="A0A4Z2G4U5"/>
<keyword evidence="1" id="KW-0472">Membrane</keyword>
<evidence type="ECO:0000256" key="1">
    <source>
        <dbReference type="SAM" id="Phobius"/>
    </source>
</evidence>
<dbReference type="EMBL" id="SRLO01000708">
    <property type="protein sequence ID" value="TNN48160.1"/>
    <property type="molecule type" value="Genomic_DNA"/>
</dbReference>
<organism evidence="2 3">
    <name type="scientific">Liparis tanakae</name>
    <name type="common">Tanaka's snailfish</name>
    <dbReference type="NCBI Taxonomy" id="230148"/>
    <lineage>
        <taxon>Eukaryota</taxon>
        <taxon>Metazoa</taxon>
        <taxon>Chordata</taxon>
        <taxon>Craniata</taxon>
        <taxon>Vertebrata</taxon>
        <taxon>Euteleostomi</taxon>
        <taxon>Actinopterygii</taxon>
        <taxon>Neopterygii</taxon>
        <taxon>Teleostei</taxon>
        <taxon>Neoteleostei</taxon>
        <taxon>Acanthomorphata</taxon>
        <taxon>Eupercaria</taxon>
        <taxon>Perciformes</taxon>
        <taxon>Cottioidei</taxon>
        <taxon>Cottales</taxon>
        <taxon>Liparidae</taxon>
        <taxon>Liparis</taxon>
    </lineage>
</organism>
<keyword evidence="3" id="KW-1185">Reference proteome</keyword>
<proteinExistence type="predicted"/>
<dbReference type="Proteomes" id="UP000314294">
    <property type="component" value="Unassembled WGS sequence"/>
</dbReference>
<sequence length="155" mass="17661">MTALPRNGVKEPKQIPFHGAYERRGRFLTTYVGLNHSADSERYQRATPTMIASVCGRLGNALETPCRCLELHKSPRVLATRLAIALAFFFLLSPFIPRPSLDRKEDAANPRCRGIRSAPCQQTRENVGGRMKCMQTTTARDLREAQFKREREREK</sequence>
<keyword evidence="1" id="KW-1133">Transmembrane helix</keyword>